<dbReference type="InterPro" id="IPR021850">
    <property type="entry name" value="Symplekin/Pta1"/>
</dbReference>
<dbReference type="InterPro" id="IPR011989">
    <property type="entry name" value="ARM-like"/>
</dbReference>
<dbReference type="PANTHER" id="PTHR15245:SF20">
    <property type="entry name" value="SYMPLEKIN"/>
    <property type="match status" value="1"/>
</dbReference>
<accession>A0ABR1WF56</accession>
<evidence type="ECO:0000313" key="6">
    <source>
        <dbReference type="EMBL" id="KAK8082121.1"/>
    </source>
</evidence>
<protein>
    <recommendedName>
        <fullName evidence="5">Symplekin/Pta1 N-terminal domain-containing protein</fullName>
    </recommendedName>
</protein>
<proteinExistence type="predicted"/>
<evidence type="ECO:0000256" key="4">
    <source>
        <dbReference type="SAM" id="MobiDB-lite"/>
    </source>
</evidence>
<dbReference type="Pfam" id="PF11935">
    <property type="entry name" value="SYMPK_PTA1_N"/>
    <property type="match status" value="1"/>
</dbReference>
<comment type="caution">
    <text evidence="6">The sequence shown here is derived from an EMBL/GenBank/DDBJ whole genome shotgun (WGS) entry which is preliminary data.</text>
</comment>
<feature type="domain" description="Symplekin/Pta1 N-terminal" evidence="5">
    <location>
        <begin position="92"/>
        <end position="321"/>
    </location>
</feature>
<evidence type="ECO:0000313" key="7">
    <source>
        <dbReference type="Proteomes" id="UP001446871"/>
    </source>
</evidence>
<dbReference type="Proteomes" id="UP001446871">
    <property type="component" value="Unassembled WGS sequence"/>
</dbReference>
<evidence type="ECO:0000256" key="1">
    <source>
        <dbReference type="ARBA" id="ARBA00004123"/>
    </source>
</evidence>
<dbReference type="EMBL" id="JAQQWM010000001">
    <property type="protein sequence ID" value="KAK8082121.1"/>
    <property type="molecule type" value="Genomic_DNA"/>
</dbReference>
<name>A0ABR1WF56_9PEZI</name>
<evidence type="ECO:0000256" key="2">
    <source>
        <dbReference type="ARBA" id="ARBA00022664"/>
    </source>
</evidence>
<dbReference type="InterPro" id="IPR032460">
    <property type="entry name" value="Symplekin/Pta1_N"/>
</dbReference>
<gene>
    <name evidence="6" type="ORF">PG996_000902</name>
</gene>
<dbReference type="Gene3D" id="1.25.10.10">
    <property type="entry name" value="Leucine-rich Repeat Variant"/>
    <property type="match status" value="1"/>
</dbReference>
<dbReference type="PANTHER" id="PTHR15245">
    <property type="entry name" value="SYMPLEKIN-RELATED"/>
    <property type="match status" value="1"/>
</dbReference>
<comment type="subcellular location">
    <subcellularLocation>
        <location evidence="1">Nucleus</location>
    </subcellularLocation>
</comment>
<evidence type="ECO:0000256" key="3">
    <source>
        <dbReference type="ARBA" id="ARBA00023242"/>
    </source>
</evidence>
<evidence type="ECO:0000259" key="5">
    <source>
        <dbReference type="Pfam" id="PF11935"/>
    </source>
</evidence>
<keyword evidence="2" id="KW-0507">mRNA processing</keyword>
<keyword evidence="7" id="KW-1185">Reference proteome</keyword>
<keyword evidence="3" id="KW-0539">Nucleus</keyword>
<feature type="compositionally biased region" description="Acidic residues" evidence="4">
    <location>
        <begin position="428"/>
        <end position="437"/>
    </location>
</feature>
<reference evidence="6 7" key="1">
    <citation type="submission" date="2023-01" db="EMBL/GenBank/DDBJ databases">
        <title>Analysis of 21 Apiospora genomes using comparative genomics revels a genus with tremendous synthesis potential of carbohydrate active enzymes and secondary metabolites.</title>
        <authorList>
            <person name="Sorensen T."/>
        </authorList>
    </citation>
    <scope>NUCLEOTIDE SEQUENCE [LARGE SCALE GENOMIC DNA]</scope>
    <source>
        <strain evidence="6 7">CBS 83171</strain>
    </source>
</reference>
<feature type="region of interest" description="Disordered" evidence="4">
    <location>
        <begin position="416"/>
        <end position="447"/>
    </location>
</feature>
<organism evidence="6 7">
    <name type="scientific">Apiospora saccharicola</name>
    <dbReference type="NCBI Taxonomy" id="335842"/>
    <lineage>
        <taxon>Eukaryota</taxon>
        <taxon>Fungi</taxon>
        <taxon>Dikarya</taxon>
        <taxon>Ascomycota</taxon>
        <taxon>Pezizomycotina</taxon>
        <taxon>Sordariomycetes</taxon>
        <taxon>Xylariomycetidae</taxon>
        <taxon>Amphisphaeriales</taxon>
        <taxon>Apiosporaceae</taxon>
        <taxon>Apiospora</taxon>
    </lineage>
</organism>
<sequence>MAAPGQLSVPDQIRQLEGARKLVLGDVSYYPQVIQATLPIIGPAAQVEFRRWGADFLSEAFATPAVTLSQKETLSLLVLETLMLLVQDPKQDPMVLRSVIQTAASIYPLAIRWTSADTRPNTRINNPYDTAAWDHMSAIKSRILRLWDTSPVTVRICCVKFAQRVVLAQMPSVNTEPRKNDPLDISLALIPSSHSALDKHSLEAEASGLLDRMLGVLQDSSSEVLIVDATLNALSVLIRARPAASNRILNAIFSFNPFKLASAPLTPKTKVIVRSMEKTTRMLLAHLARRDPRNPHAPRIQQYLERLMASKAEVLDGASRKRAHGDSASGIEVKRQRIGHAQPTFQISPLGAGPHSLADVFALTQNAGLRTFDVSQVPASLAAKISVNTIARIDTSILDRAIEGVRDRLAYLHEAARQAPSPETTALDVEEDDDYEPYEPAYGPAENDEQILNKLDSEPSSQSREQQRPAVLSSLGLPTFKLPPPQPLNPNQVIKVGQGTVARVFGIMSSLGDPANRRAKVGMNRLAASSSDRDAWITIIARLATRSSAGLNEVSLKDEDDSSPVGGMHLGNSIRESLYTYVLEDFRKRIDVAVSWLSEEWYNDKVQQKSASDAGSTPLHYEKWALRLLDSFLPYLHAQDKVLTRFLSEIPEINAALLSRVKTLCRDPSMITLALTSLLYLVIMRPPVREIALDTMQNIWLEYEEARPSAARHLAKWRPAFLEAQKQLSEGSGQMDMSATAAAVST</sequence>